<proteinExistence type="predicted"/>
<dbReference type="EMBL" id="FOYZ01000020">
    <property type="protein sequence ID" value="SFS05977.1"/>
    <property type="molecule type" value="Genomic_DNA"/>
</dbReference>
<protein>
    <submittedName>
        <fullName evidence="1">Uncharacterized phage protein (Possible DNA packaging)</fullName>
    </submittedName>
</protein>
<dbReference type="Proteomes" id="UP000199659">
    <property type="component" value="Unassembled WGS sequence"/>
</dbReference>
<dbReference type="Gene3D" id="1.10.3230.30">
    <property type="entry name" value="Phage gp6-like head-tail connector protein"/>
    <property type="match status" value="1"/>
</dbReference>
<organism evidence="1 2">
    <name type="scientific">Anaeromicropila populeti</name>
    <dbReference type="NCBI Taxonomy" id="37658"/>
    <lineage>
        <taxon>Bacteria</taxon>
        <taxon>Bacillati</taxon>
        <taxon>Bacillota</taxon>
        <taxon>Clostridia</taxon>
        <taxon>Lachnospirales</taxon>
        <taxon>Lachnospiraceae</taxon>
        <taxon>Anaeromicropila</taxon>
    </lineage>
</organism>
<dbReference type="AlphaFoldDB" id="A0A1I6LR46"/>
<name>A0A1I6LR46_9FIRM</name>
<dbReference type="STRING" id="37658.SAMN05661086_03501"/>
<gene>
    <name evidence="1" type="ORF">SAMN05661086_03501</name>
</gene>
<sequence>MVITLEEAKAYLRVDTEEEDTLLLLLLATAETLCFGILRKEVDEREKPSEPVRTAILYGTSYLYENRENADFKELTLTLKCLLFGEREDVF</sequence>
<dbReference type="Pfam" id="PF05135">
    <property type="entry name" value="Phage_connect_1"/>
    <property type="match status" value="1"/>
</dbReference>
<evidence type="ECO:0000313" key="2">
    <source>
        <dbReference type="Proteomes" id="UP000199659"/>
    </source>
</evidence>
<dbReference type="OrthoDB" id="5654at2"/>
<evidence type="ECO:0000313" key="1">
    <source>
        <dbReference type="EMBL" id="SFS05977.1"/>
    </source>
</evidence>
<dbReference type="InterPro" id="IPR006450">
    <property type="entry name" value="Phage_HK97_gp6-like"/>
</dbReference>
<dbReference type="CDD" id="cd08054">
    <property type="entry name" value="gp6"/>
    <property type="match status" value="1"/>
</dbReference>
<dbReference type="RefSeq" id="WP_092563856.1">
    <property type="nucleotide sequence ID" value="NZ_FOYZ01000020.1"/>
</dbReference>
<reference evidence="1 2" key="1">
    <citation type="submission" date="2016-10" db="EMBL/GenBank/DDBJ databases">
        <authorList>
            <person name="de Groot N.N."/>
        </authorList>
    </citation>
    <scope>NUCLEOTIDE SEQUENCE [LARGE SCALE GENOMIC DNA]</scope>
    <source>
        <strain evidence="1 2">743A</strain>
    </source>
</reference>
<dbReference type="NCBIfam" id="TIGR01560">
    <property type="entry name" value="put_DNA_pack"/>
    <property type="match status" value="1"/>
</dbReference>
<dbReference type="InterPro" id="IPR021146">
    <property type="entry name" value="Phage_gp6-like_head-tail"/>
</dbReference>
<keyword evidence="2" id="KW-1185">Reference proteome</keyword>
<accession>A0A1I6LR46</accession>